<keyword evidence="1" id="KW-1133">Transmembrane helix</keyword>
<keyword evidence="1" id="KW-0812">Transmembrane</keyword>
<evidence type="ECO:0000256" key="2">
    <source>
        <dbReference type="SAM" id="SignalP"/>
    </source>
</evidence>
<keyword evidence="2" id="KW-0732">Signal</keyword>
<accession>A0A9J6CDY7</accession>
<dbReference type="AlphaFoldDB" id="A0A9J6CDY7"/>
<feature type="signal peptide" evidence="2">
    <location>
        <begin position="1"/>
        <end position="19"/>
    </location>
</feature>
<dbReference type="GO" id="GO:0005886">
    <property type="term" value="C:plasma membrane"/>
    <property type="evidence" value="ECO:0007669"/>
    <property type="project" value="TreeGrafter"/>
</dbReference>
<feature type="transmembrane region" description="Helical" evidence="1">
    <location>
        <begin position="434"/>
        <end position="453"/>
    </location>
</feature>
<reference evidence="3" key="1">
    <citation type="submission" date="2021-03" db="EMBL/GenBank/DDBJ databases">
        <title>Chromosome level genome of the anhydrobiotic midge Polypedilum vanderplanki.</title>
        <authorList>
            <person name="Yoshida Y."/>
            <person name="Kikawada T."/>
            <person name="Gusev O."/>
        </authorList>
    </citation>
    <scope>NUCLEOTIDE SEQUENCE</scope>
    <source>
        <strain evidence="3">NIAS01</strain>
        <tissue evidence="3">Whole body or cell culture</tissue>
    </source>
</reference>
<protein>
    <recommendedName>
        <fullName evidence="5">DUF4203 domain-containing protein</fullName>
    </recommendedName>
</protein>
<feature type="transmembrane region" description="Helical" evidence="1">
    <location>
        <begin position="358"/>
        <end position="376"/>
    </location>
</feature>
<feature type="transmembrane region" description="Helical" evidence="1">
    <location>
        <begin position="406"/>
        <end position="427"/>
    </location>
</feature>
<organism evidence="3 4">
    <name type="scientific">Polypedilum vanderplanki</name>
    <name type="common">Sleeping chironomid midge</name>
    <dbReference type="NCBI Taxonomy" id="319348"/>
    <lineage>
        <taxon>Eukaryota</taxon>
        <taxon>Metazoa</taxon>
        <taxon>Ecdysozoa</taxon>
        <taxon>Arthropoda</taxon>
        <taxon>Hexapoda</taxon>
        <taxon>Insecta</taxon>
        <taxon>Pterygota</taxon>
        <taxon>Neoptera</taxon>
        <taxon>Endopterygota</taxon>
        <taxon>Diptera</taxon>
        <taxon>Nematocera</taxon>
        <taxon>Chironomoidea</taxon>
        <taxon>Chironomidae</taxon>
        <taxon>Chironominae</taxon>
        <taxon>Polypedilum</taxon>
        <taxon>Polypedilum</taxon>
    </lineage>
</organism>
<dbReference type="Proteomes" id="UP001107558">
    <property type="component" value="Chromosome 1"/>
</dbReference>
<feature type="transmembrane region" description="Helical" evidence="1">
    <location>
        <begin position="465"/>
        <end position="483"/>
    </location>
</feature>
<dbReference type="PANTHER" id="PTHR15937:SF3">
    <property type="entry name" value="TRANSMEMBRANE 7 SUPERFAMILY MEMBER 3"/>
    <property type="match status" value="1"/>
</dbReference>
<evidence type="ECO:0000256" key="1">
    <source>
        <dbReference type="SAM" id="Phobius"/>
    </source>
</evidence>
<feature type="chain" id="PRO_5039945777" description="DUF4203 domain-containing protein" evidence="2">
    <location>
        <begin position="20"/>
        <end position="607"/>
    </location>
</feature>
<dbReference type="OrthoDB" id="5967337at2759"/>
<dbReference type="PANTHER" id="PTHR15937">
    <property type="entry name" value="TRANSMEMBRANE 7 SUPERFAMILY MEMBER 3"/>
    <property type="match status" value="1"/>
</dbReference>
<dbReference type="InterPro" id="IPR042502">
    <property type="entry name" value="TM7SF3"/>
</dbReference>
<dbReference type="GO" id="GO:0043069">
    <property type="term" value="P:negative regulation of programmed cell death"/>
    <property type="evidence" value="ECO:0007669"/>
    <property type="project" value="TreeGrafter"/>
</dbReference>
<keyword evidence="1" id="KW-0472">Membrane</keyword>
<evidence type="ECO:0008006" key="5">
    <source>
        <dbReference type="Google" id="ProtNLM"/>
    </source>
</evidence>
<keyword evidence="4" id="KW-1185">Reference proteome</keyword>
<gene>
    <name evidence="3" type="ORF">PVAND_009564</name>
</gene>
<evidence type="ECO:0000313" key="3">
    <source>
        <dbReference type="EMBL" id="KAG5680032.1"/>
    </source>
</evidence>
<dbReference type="Pfam" id="PF25992">
    <property type="entry name" value="Ig_TM7SF3_N"/>
    <property type="match status" value="1"/>
</dbReference>
<dbReference type="EMBL" id="JADBJN010000001">
    <property type="protein sequence ID" value="KAG5680032.1"/>
    <property type="molecule type" value="Genomic_DNA"/>
</dbReference>
<comment type="caution">
    <text evidence="3">The sequence shown here is derived from an EMBL/GenBank/DDBJ whole genome shotgun (WGS) entry which is preliminary data.</text>
</comment>
<name>A0A9J6CDY7_POLVA</name>
<sequence>MLLIYGLLVFLQFFKFSYQFTDKIVRIKITNATDDQNEMIFIDRIDLSARQSVIINVEKFNNSHFDFATIQIHSYYQNLTIFDDDNEDIYYEAHIGFIINFNDSNSKTLKISNENHDTKHILVALIGYKDSSPTPGGCSVKKDKPNNINLYMTEETDNFLILSTPAASEAQHILCDDSDLLYDTYYTYIDQLDFSIDSYFDALEKMIFTEIFSTYHVKNIVSSRKHMFEAVAGRGLIVNTVVRNRKTGEMAFYLPFVTYSCPQNTWLAHCSNMSFLKRGIGIVLAIHSVVTMLNLMVPDFIEAVLNGLLYGGYLAIVVVQTNSFPLKYFDYFIVIFVCSLFCGAILGTISLYWHNGRYFSKFTFCNIFVIFMIECCFENVTSIYLQTLLSIVLSIFMSYIDMTFSAFIGTFVLILDISFLIEIGNLHRIIINNFVAYTTVPSHIGMPFSYYIRPNFINYKVPLNLIDYAFIVFFVIFSIYLTLRKQKYFMTHPSVFGIIFPQASEVNTFNLENARRRHENCIMAAHRELEEHTRRISRSRRLHRFNPQILINGRTPALSSPWLTSEGDDDVFETPQSAQYLQILAATPSNNTIADDEIELDIENSDC</sequence>
<feature type="transmembrane region" description="Helical" evidence="1">
    <location>
        <begin position="279"/>
        <end position="297"/>
    </location>
</feature>
<proteinExistence type="predicted"/>
<evidence type="ECO:0000313" key="4">
    <source>
        <dbReference type="Proteomes" id="UP001107558"/>
    </source>
</evidence>
<feature type="transmembrane region" description="Helical" evidence="1">
    <location>
        <begin position="303"/>
        <end position="319"/>
    </location>
</feature>
<feature type="transmembrane region" description="Helical" evidence="1">
    <location>
        <begin position="331"/>
        <end position="352"/>
    </location>
</feature>